<feature type="compositionally biased region" description="Polar residues" evidence="1">
    <location>
        <begin position="545"/>
        <end position="560"/>
    </location>
</feature>
<feature type="compositionally biased region" description="Polar residues" evidence="1">
    <location>
        <begin position="494"/>
        <end position="514"/>
    </location>
</feature>
<feature type="compositionally biased region" description="Acidic residues" evidence="1">
    <location>
        <begin position="363"/>
        <end position="372"/>
    </location>
</feature>
<dbReference type="EMBL" id="JAUJFL010000002">
    <property type="protein sequence ID" value="KAK2611625.1"/>
    <property type="molecule type" value="Genomic_DNA"/>
</dbReference>
<feature type="compositionally biased region" description="Basic and acidic residues" evidence="1">
    <location>
        <begin position="441"/>
        <end position="464"/>
    </location>
</feature>
<evidence type="ECO:0000313" key="3">
    <source>
        <dbReference type="Proteomes" id="UP001265746"/>
    </source>
</evidence>
<feature type="compositionally biased region" description="Low complexity" evidence="1">
    <location>
        <begin position="131"/>
        <end position="141"/>
    </location>
</feature>
<feature type="compositionally biased region" description="Basic residues" evidence="1">
    <location>
        <begin position="256"/>
        <end position="272"/>
    </location>
</feature>
<keyword evidence="3" id="KW-1185">Reference proteome</keyword>
<feature type="region of interest" description="Disordered" evidence="1">
    <location>
        <begin position="1"/>
        <end position="321"/>
    </location>
</feature>
<feature type="compositionally biased region" description="Low complexity" evidence="1">
    <location>
        <begin position="273"/>
        <end position="283"/>
    </location>
</feature>
<feature type="compositionally biased region" description="Acidic residues" evidence="1">
    <location>
        <begin position="56"/>
        <end position="69"/>
    </location>
</feature>
<evidence type="ECO:0000256" key="1">
    <source>
        <dbReference type="SAM" id="MobiDB-lite"/>
    </source>
</evidence>
<sequence>MDTPAPGVVKDSQRSLPNVTPKSANFGSPLATQNSWTAPPRRRPVPQKAKPSFLPDEYDEDDDDEDYNDVVDGTQDHPASGPELDSMTLDRDSGRSEEDEEDEGVYNQSPTPRASQAAHLPPQSAQPVQMSSMLASSDTSSVFEALKEQSVAGGIAKGPSRVTQSSEPSKQMQQQKGPSAKRGKTAREGIKEPPAKLTAPKPRTTAKKSFVNSKAKLSALEVEIETDTGEADVREPVDYDYSLPASNSNSPAAPPAKKRAAAKKQPVKKPVPKSKSNAAPKAKILVRGATKIAKSKDSPPVHQSSEAHPWDGEDDQATTLVERDNTIHLIKQEALKSRVASTVDPTQDAVLISSDSTSSSLESDNEDDEDFECSLNMIPSNSGRKTRAAAQMQAAKGSGRKIESQPAAMTNPRGRAAEEVQDSLDDSGRQNAQSKQQKKTSAVEKTRAALTRDKPTAELMKETDSSAAKIKTKSAVRRQPVVNRTSKSKEDTVVPSSTNHAKASKTNGLDQSGEPSKPIEDSHRKPNIVTFGPNGPKTNGKSHRSTTTGKLRPQGQQSESNHGKHPRVPKTQLAIEGQKVLGLQSAMAVEDGDSPAEGFAGTAEGGSRRAALTSQAIFARSIPGSASHSKLNAEEMVPHLDEEMTGSTYGNDYSNTSDQLIGGNAKAEMAVEDVADAVVKTEVAAPSLIDACAASRQYSAAIRPSAANRPAAAETVSHLQDGQQSDDIVQRVLAALAPREERSTSPCPSSEDHVKSFDVDKGRNAWLDDSLDQRAAAELNARTRAWKKATEPYADSIAETMHRIVNTILRSLKTKEAAIVDVIEDYRTDGKRVVERMADKHRKERARVIQQQEQSRLRCIQTYGEARRFAGALQDKLESVDVGKKISSAGKDATTNHLKQLQQAIIDT</sequence>
<reference evidence="2" key="1">
    <citation type="submission" date="2023-06" db="EMBL/GenBank/DDBJ databases">
        <authorList>
            <person name="Noh H."/>
        </authorList>
    </citation>
    <scope>NUCLEOTIDE SEQUENCE</scope>
    <source>
        <strain evidence="2">DUCC20226</strain>
    </source>
</reference>
<gene>
    <name evidence="2" type="ORF">N8I77_004956</name>
</gene>
<proteinExistence type="predicted"/>
<accession>A0AAD9SKV0</accession>
<comment type="caution">
    <text evidence="2">The sequence shown here is derived from an EMBL/GenBank/DDBJ whole genome shotgun (WGS) entry which is preliminary data.</text>
</comment>
<feature type="compositionally biased region" description="Low complexity" evidence="1">
    <location>
        <begin position="353"/>
        <end position="362"/>
    </location>
</feature>
<feature type="compositionally biased region" description="Polar residues" evidence="1">
    <location>
        <begin position="161"/>
        <end position="177"/>
    </location>
</feature>
<dbReference type="AlphaFoldDB" id="A0AAD9SKV0"/>
<organism evidence="2 3">
    <name type="scientific">Phomopsis amygdali</name>
    <name type="common">Fusicoccum amygdali</name>
    <dbReference type="NCBI Taxonomy" id="1214568"/>
    <lineage>
        <taxon>Eukaryota</taxon>
        <taxon>Fungi</taxon>
        <taxon>Dikarya</taxon>
        <taxon>Ascomycota</taxon>
        <taxon>Pezizomycotina</taxon>
        <taxon>Sordariomycetes</taxon>
        <taxon>Sordariomycetidae</taxon>
        <taxon>Diaporthales</taxon>
        <taxon>Diaporthaceae</taxon>
        <taxon>Diaporthe</taxon>
    </lineage>
</organism>
<feature type="compositionally biased region" description="Polar residues" evidence="1">
    <location>
        <begin position="14"/>
        <end position="37"/>
    </location>
</feature>
<evidence type="ECO:0000313" key="2">
    <source>
        <dbReference type="EMBL" id="KAK2611625.1"/>
    </source>
</evidence>
<dbReference type="Proteomes" id="UP001265746">
    <property type="component" value="Unassembled WGS sequence"/>
</dbReference>
<protein>
    <submittedName>
        <fullName evidence="2">Uncharacterized protein</fullName>
    </submittedName>
</protein>
<feature type="compositionally biased region" description="Basic and acidic residues" evidence="1">
    <location>
        <begin position="185"/>
        <end position="194"/>
    </location>
</feature>
<feature type="region of interest" description="Disordered" evidence="1">
    <location>
        <begin position="334"/>
        <end position="574"/>
    </location>
</feature>
<name>A0AAD9SKV0_PHOAM</name>